<accession>A0A7C3WUF2</accession>
<proteinExistence type="predicted"/>
<reference evidence="1" key="1">
    <citation type="journal article" date="2020" name="mSystems">
        <title>Genome- and Community-Level Interaction Insights into Carbon Utilization and Element Cycling Functions of Hydrothermarchaeota in Hydrothermal Sediment.</title>
        <authorList>
            <person name="Zhou Z."/>
            <person name="Liu Y."/>
            <person name="Xu W."/>
            <person name="Pan J."/>
            <person name="Luo Z.H."/>
            <person name="Li M."/>
        </authorList>
    </citation>
    <scope>NUCLEOTIDE SEQUENCE [LARGE SCALE GENOMIC DNA]</scope>
    <source>
        <strain evidence="1">SpSt-8</strain>
    </source>
</reference>
<organism evidence="1">
    <name type="scientific">Thermofilum pendens</name>
    <dbReference type="NCBI Taxonomy" id="2269"/>
    <lineage>
        <taxon>Archaea</taxon>
        <taxon>Thermoproteota</taxon>
        <taxon>Thermoprotei</taxon>
        <taxon>Thermofilales</taxon>
        <taxon>Thermofilaceae</taxon>
        <taxon>Thermofilum</taxon>
    </lineage>
</organism>
<sequence>MTTGGGEGGVGAKLHVVKLRGHLPRYDKSLRLRDIEPFLDAAPYGESWDDYVKPGLQYFLGDASAVACRDLGVASVHPMGLYIRGIYGGERKKGKEEYAGLALVEYGRRGARFEFKLHNTEEALVVPLDSLERHHVGVYRVVYEGEINPFRLRRYVHVLLSRRGEQSLKEFLREALTLNSRSVSQETLSKVERLIEELKQPSRVQPLNTARYYVAFRCDRIFTAFAFKPEEDTVVESHVAYAECLSEDIAYYYAAVLNYLAYKLVKLGRAFGRHQYARPLLVACAAGLAWGSLDDEARRRVVECSKLLHSKSPRKEYRSQRDALAEVARLPEFREVERLLDSRVDEKRLEEALSMVSRRSSREEE</sequence>
<dbReference type="EMBL" id="DTIB01000136">
    <property type="protein sequence ID" value="HGB25906.1"/>
    <property type="molecule type" value="Genomic_DNA"/>
</dbReference>
<name>A0A7C3WUF2_THEPE</name>
<dbReference type="AlphaFoldDB" id="A0A7C3WUF2"/>
<evidence type="ECO:0000313" key="1">
    <source>
        <dbReference type="EMBL" id="HGB25906.1"/>
    </source>
</evidence>
<comment type="caution">
    <text evidence="1">The sequence shown here is derived from an EMBL/GenBank/DDBJ whole genome shotgun (WGS) entry which is preliminary data.</text>
</comment>
<protein>
    <submittedName>
        <fullName evidence="1">Uncharacterized protein</fullName>
    </submittedName>
</protein>
<gene>
    <name evidence="1" type="ORF">ENV88_07825</name>
</gene>